<dbReference type="EMBL" id="QVQA01000276">
    <property type="protein sequence ID" value="KAF5093130.1"/>
    <property type="molecule type" value="Genomic_DNA"/>
</dbReference>
<accession>A0ACB6UZ64</accession>
<evidence type="ECO:0000313" key="2">
    <source>
        <dbReference type="Proteomes" id="UP000744676"/>
    </source>
</evidence>
<gene>
    <name evidence="1" type="ORF">D0Z00_004228</name>
</gene>
<dbReference type="Proteomes" id="UP000744676">
    <property type="component" value="Unassembled WGS sequence"/>
</dbReference>
<organism evidence="1 2">
    <name type="scientific">Geotrichum galactomycetum</name>
    <dbReference type="NCBI Taxonomy" id="27317"/>
    <lineage>
        <taxon>Eukaryota</taxon>
        <taxon>Fungi</taxon>
        <taxon>Dikarya</taxon>
        <taxon>Ascomycota</taxon>
        <taxon>Saccharomycotina</taxon>
        <taxon>Dipodascomycetes</taxon>
        <taxon>Dipodascales</taxon>
        <taxon>Dipodascaceae</taxon>
        <taxon>Geotrichum</taxon>
    </lineage>
</organism>
<sequence length="859" mass="96437">MEAKYQSVFTNLVGTIRAASGLAANDVGFYRKLDKTLDKSVDANSAELLSIATEIMQVVVPGDVNELTDNVTDHWNDISHTLDTMVEKIEIALDQYKKQGNQLQGPAVDQDDNKPIKLQDRHNNGKDTEDDSGKSVVKHHQNLAKPQLKFERSIDNSSNKPFKPLLTSKPFALQPLEDVLTIIHPNAKEDDEEGPVLPYYPQPYEREIMEQKYPKSIWKQVEPIPSKSWSSTEPIYVDTQEKLDEMVKSLKSAKEIAIDLEHHDFRSFYGFVCLMQISDRENDYIVDTLALREELQVLNTVFANPNIVKVLHGSAMDIIWLQRDFGLYIVSLFDTYHAARSLGLKRHGLAYLLETYSNFQTSKKYQLADWRIRPIPKEMMSYAQSDTHFLLNIYDQIKNELIERSGDAKKSEKLEYVIQESRITACQRYEIPGYDLSLKKSQTNPFLSGGGWKAIAYKYSLTPKQQIVLKALFDWRDQVARKEDESVRYIMPNHLMTALSTGMPLDVQGVLELTSSSGPRIRVHVKDIVEVIKAAKVKVDKFVDADEDEVEASPAHNFSLLDTEELEANFDAYLSEFQKAKTRQTQTFTRNVTDLQQDKSHFLGRTVKDTGVLFIERVEHIGGISLLEDESKLAEFLGVTTESAALTTPPAPVAVAPQPVPENDKNLVYMGQSSVTNKLADPVDEEEEEDNDDDEDENDDSDNKVASRPEAATLTSVFGDNQAPKGKKSASARRRAKKQRGANSLAAEVGKKRALDSADPSADGLATKKAKTEESGGIPVVAFDYSSAPSVLASADSQKNKKNNKRNNNKKNNNNNNSEPFNPYGNTDSNVKTVRKKKNFGGNNQNSGRSVTFRANKRK</sequence>
<comment type="caution">
    <text evidence="1">The sequence shown here is derived from an EMBL/GenBank/DDBJ whole genome shotgun (WGS) entry which is preliminary data.</text>
</comment>
<proteinExistence type="predicted"/>
<keyword evidence="2" id="KW-1185">Reference proteome</keyword>
<protein>
    <submittedName>
        <fullName evidence="1">Uncharacterized protein</fullName>
    </submittedName>
</protein>
<name>A0ACB6UZ64_9ASCO</name>
<evidence type="ECO:0000313" key="1">
    <source>
        <dbReference type="EMBL" id="KAF5093130.1"/>
    </source>
</evidence>
<reference evidence="1 2" key="1">
    <citation type="journal article" date="2020" name="Front. Microbiol.">
        <title>Phenotypic and Genetic Characterization of the Cheese Ripening Yeast Geotrichum candidum.</title>
        <authorList>
            <person name="Perkins V."/>
            <person name="Vignola S."/>
            <person name="Lessard M.H."/>
            <person name="Plante P.L."/>
            <person name="Corbeil J."/>
            <person name="Dugat-Bony E."/>
            <person name="Frenette M."/>
            <person name="Labrie S."/>
        </authorList>
    </citation>
    <scope>NUCLEOTIDE SEQUENCE [LARGE SCALE GENOMIC DNA]</scope>
    <source>
        <strain evidence="1 2">LMA-1147</strain>
    </source>
</reference>